<evidence type="ECO:0000313" key="2">
    <source>
        <dbReference type="Proteomes" id="UP000052258"/>
    </source>
</evidence>
<dbReference type="SUPFAM" id="SSF117782">
    <property type="entry name" value="YbjQ-like"/>
    <property type="match status" value="1"/>
</dbReference>
<dbReference type="EMBL" id="AZHO01000036">
    <property type="protein sequence ID" value="KMT57966.1"/>
    <property type="molecule type" value="Genomic_DNA"/>
</dbReference>
<evidence type="ECO:0000313" key="1">
    <source>
        <dbReference type="EMBL" id="KMT57966.1"/>
    </source>
</evidence>
<organism evidence="1 2">
    <name type="scientific">Listeria fleischmannii 1991</name>
    <dbReference type="NCBI Taxonomy" id="1430899"/>
    <lineage>
        <taxon>Bacteria</taxon>
        <taxon>Bacillati</taxon>
        <taxon>Bacillota</taxon>
        <taxon>Bacilli</taxon>
        <taxon>Bacillales</taxon>
        <taxon>Listeriaceae</taxon>
        <taxon>Listeria</taxon>
    </lineage>
</organism>
<dbReference type="InterPro" id="IPR035439">
    <property type="entry name" value="UPF0145_dom_sf"/>
</dbReference>
<sequence>MTFFGNNDKRAVRDKNREEYVSEQNDQKRIGETWENVQVSTGGINVNHDVLTVVFAKSVRQKMESDDEAILETVGFENLLKELQQKALDVGGNGIIHCNFTEHFVDNRVYQLAYGTAVNIKITRF</sequence>
<comment type="caution">
    <text evidence="1">The sequence shown here is derived from an EMBL/GenBank/DDBJ whole genome shotgun (WGS) entry which is preliminary data.</text>
</comment>
<gene>
    <name evidence="1" type="ORF">X560_2507</name>
</gene>
<proteinExistence type="predicted"/>
<dbReference type="PATRIC" id="fig|1430899.3.peg.2557"/>
<accession>A0A0J8J0Y7</accession>
<dbReference type="OrthoDB" id="2361598at2"/>
<dbReference type="RefSeq" id="WP_007477045.1">
    <property type="nucleotide sequence ID" value="NZ_KQ130622.1"/>
</dbReference>
<dbReference type="Gene3D" id="3.30.110.70">
    <property type="entry name" value="Hypothetical protein apc22750. Chain B"/>
    <property type="match status" value="1"/>
</dbReference>
<reference evidence="1 2" key="1">
    <citation type="journal article" date="2015" name="Genome Biol. Evol.">
        <title>Comparative Genomics of Listeria Sensu Lato: Genus-Wide Differences in Evolutionary Dynamics and the Progressive Gain of Complex, Potentially Pathogenicity-Related Traits through Lateral Gene Transfer.</title>
        <authorList>
            <person name="Chiara M."/>
            <person name="Caruso M."/>
            <person name="D'Erchia A.M."/>
            <person name="Manzari C."/>
            <person name="Fraccalvieri R."/>
            <person name="Goffredo E."/>
            <person name="Latorre L."/>
            <person name="Miccolupo A."/>
            <person name="Padalino I."/>
            <person name="Santagada G."/>
            <person name="Chiocco D."/>
            <person name="Pesole G."/>
            <person name="Horner D.S."/>
            <person name="Parisi A."/>
        </authorList>
    </citation>
    <scope>NUCLEOTIDE SEQUENCE [LARGE SCALE GENOMIC DNA]</scope>
    <source>
        <strain evidence="1 2">1991</strain>
    </source>
</reference>
<dbReference type="Proteomes" id="UP000052258">
    <property type="component" value="Unassembled WGS sequence"/>
</dbReference>
<name>A0A0J8J0Y7_9LIST</name>
<protein>
    <submittedName>
        <fullName evidence="1">Uncharacterized protein</fullName>
    </submittedName>
</protein>
<keyword evidence="2" id="KW-1185">Reference proteome</keyword>
<dbReference type="AlphaFoldDB" id="A0A0J8J0Y7"/>